<organism evidence="3 4">
    <name type="scientific">Porphyromonas macacae</name>
    <dbReference type="NCBI Taxonomy" id="28115"/>
    <lineage>
        <taxon>Bacteria</taxon>
        <taxon>Pseudomonadati</taxon>
        <taxon>Bacteroidota</taxon>
        <taxon>Bacteroidia</taxon>
        <taxon>Bacteroidales</taxon>
        <taxon>Porphyromonadaceae</taxon>
        <taxon>Porphyromonas</taxon>
    </lineage>
</organism>
<feature type="compositionally biased region" description="Polar residues" evidence="2">
    <location>
        <begin position="205"/>
        <end position="219"/>
    </location>
</feature>
<dbReference type="Pfam" id="PF00515">
    <property type="entry name" value="TPR_1"/>
    <property type="match status" value="1"/>
</dbReference>
<evidence type="ECO:0000313" key="4">
    <source>
        <dbReference type="Proteomes" id="UP000254156"/>
    </source>
</evidence>
<dbReference type="PROSITE" id="PS50005">
    <property type="entry name" value="TPR"/>
    <property type="match status" value="1"/>
</dbReference>
<feature type="region of interest" description="Disordered" evidence="2">
    <location>
        <begin position="149"/>
        <end position="255"/>
    </location>
</feature>
<evidence type="ECO:0000256" key="1">
    <source>
        <dbReference type="PROSITE-ProRule" id="PRU00339"/>
    </source>
</evidence>
<sequence>MRQKNINKPGVLLLIIILGTHFSWAQGIKTDIRKGNKLFKKEVFTDSEISYRKALQRDSTSTHALFGLSDALYKQGKEQEAVNYLESLSNVQNLTNEERAHVFHNIGNAFMKQKDFAKSVEAYKMSLRLNPNDDETRYNLVLAQKQLQQNKQNQGGGGNNNENDQSDKDKNKDKNQEQQNQDQKDQNKENPQQPQNRDENKSDQPQKNQESEMTPQQAEQILEAYKQDENKTRQKVEREKQKKQRAASAKIKKKW</sequence>
<dbReference type="RefSeq" id="WP_025004557.1">
    <property type="nucleotide sequence ID" value="NZ_UGTF01000002.1"/>
</dbReference>
<gene>
    <name evidence="3" type="ORF">NCTC11632_01924</name>
</gene>
<dbReference type="AlphaFoldDB" id="A0A379EAU1"/>
<evidence type="ECO:0000256" key="2">
    <source>
        <dbReference type="SAM" id="MobiDB-lite"/>
    </source>
</evidence>
<dbReference type="InterPro" id="IPR019734">
    <property type="entry name" value="TPR_rpt"/>
</dbReference>
<feature type="compositionally biased region" description="Basic and acidic residues" evidence="2">
    <location>
        <begin position="225"/>
        <end position="240"/>
    </location>
</feature>
<protein>
    <submittedName>
        <fullName evidence="3">Predicted O-linked N-acetylglucosamine transferase, SPINDLY family</fullName>
    </submittedName>
</protein>
<name>A0A379EAU1_9PORP</name>
<reference evidence="3 4" key="1">
    <citation type="submission" date="2018-06" db="EMBL/GenBank/DDBJ databases">
        <authorList>
            <consortium name="Pathogen Informatics"/>
            <person name="Doyle S."/>
        </authorList>
    </citation>
    <scope>NUCLEOTIDE SEQUENCE [LARGE SCALE GENOMIC DNA]</scope>
    <source>
        <strain evidence="3 4">NCTC11632</strain>
    </source>
</reference>
<dbReference type="EMBL" id="UGTF01000002">
    <property type="protein sequence ID" value="SUB89795.1"/>
    <property type="molecule type" value="Genomic_DNA"/>
</dbReference>
<keyword evidence="3" id="KW-0808">Transferase</keyword>
<dbReference type="GO" id="GO:0016740">
    <property type="term" value="F:transferase activity"/>
    <property type="evidence" value="ECO:0007669"/>
    <property type="project" value="UniProtKB-KW"/>
</dbReference>
<feature type="compositionally biased region" description="Basic and acidic residues" evidence="2">
    <location>
        <begin position="165"/>
        <end position="188"/>
    </location>
</feature>
<dbReference type="SUPFAM" id="SSF48452">
    <property type="entry name" value="TPR-like"/>
    <property type="match status" value="1"/>
</dbReference>
<dbReference type="SMART" id="SM00028">
    <property type="entry name" value="TPR"/>
    <property type="match status" value="3"/>
</dbReference>
<keyword evidence="1" id="KW-0802">TPR repeat</keyword>
<proteinExistence type="predicted"/>
<feature type="compositionally biased region" description="Basic residues" evidence="2">
    <location>
        <begin position="241"/>
        <end position="255"/>
    </location>
</feature>
<dbReference type="Proteomes" id="UP000254156">
    <property type="component" value="Unassembled WGS sequence"/>
</dbReference>
<evidence type="ECO:0000313" key="3">
    <source>
        <dbReference type="EMBL" id="SUB89795.1"/>
    </source>
</evidence>
<dbReference type="InterPro" id="IPR011990">
    <property type="entry name" value="TPR-like_helical_dom_sf"/>
</dbReference>
<feature type="repeat" description="TPR" evidence="1">
    <location>
        <begin position="100"/>
        <end position="133"/>
    </location>
</feature>
<accession>A0A379EAU1</accession>
<dbReference type="PROSITE" id="PS50293">
    <property type="entry name" value="TPR_REGION"/>
    <property type="match status" value="1"/>
</dbReference>
<dbReference type="Gene3D" id="1.25.40.10">
    <property type="entry name" value="Tetratricopeptide repeat domain"/>
    <property type="match status" value="1"/>
</dbReference>